<accession>A0A413RP19</accession>
<gene>
    <name evidence="2" type="ORF">D1825_05185</name>
</gene>
<keyword evidence="1" id="KW-0472">Membrane</keyword>
<evidence type="ECO:0000313" key="2">
    <source>
        <dbReference type="EMBL" id="RHA43678.1"/>
    </source>
</evidence>
<sequence length="112" mass="11711">MGDHSAATPSEPTGGLSDRAVSYLRTAVPALWGAAIAATLKALAPHLPPALYQQLADVLSSALAQSLVVSAAIAGWYWVWRRAEPYIPDWATRVVLGSARTPAYRAPSGGEG</sequence>
<organism evidence="2 3">
    <name type="scientific">Cellulomonas rhizosphaerae</name>
    <dbReference type="NCBI Taxonomy" id="2293719"/>
    <lineage>
        <taxon>Bacteria</taxon>
        <taxon>Bacillati</taxon>
        <taxon>Actinomycetota</taxon>
        <taxon>Actinomycetes</taxon>
        <taxon>Micrococcales</taxon>
        <taxon>Cellulomonadaceae</taxon>
        <taxon>Cellulomonas</taxon>
    </lineage>
</organism>
<evidence type="ECO:0000313" key="3">
    <source>
        <dbReference type="Proteomes" id="UP000283374"/>
    </source>
</evidence>
<evidence type="ECO:0000256" key="1">
    <source>
        <dbReference type="SAM" id="Phobius"/>
    </source>
</evidence>
<keyword evidence="3" id="KW-1185">Reference proteome</keyword>
<dbReference type="AlphaFoldDB" id="A0A413RP19"/>
<proteinExistence type="predicted"/>
<protein>
    <submittedName>
        <fullName evidence="2">Uncharacterized protein</fullName>
    </submittedName>
</protein>
<dbReference type="OrthoDB" id="5150008at2"/>
<dbReference type="EMBL" id="QWKP01000148">
    <property type="protein sequence ID" value="RHA43678.1"/>
    <property type="molecule type" value="Genomic_DNA"/>
</dbReference>
<comment type="caution">
    <text evidence="2">The sequence shown here is derived from an EMBL/GenBank/DDBJ whole genome shotgun (WGS) entry which is preliminary data.</text>
</comment>
<keyword evidence="1" id="KW-0812">Transmembrane</keyword>
<name>A0A413RP19_9CELL</name>
<feature type="transmembrane region" description="Helical" evidence="1">
    <location>
        <begin position="55"/>
        <end position="79"/>
    </location>
</feature>
<feature type="transmembrane region" description="Helical" evidence="1">
    <location>
        <begin position="20"/>
        <end position="43"/>
    </location>
</feature>
<reference evidence="2 3" key="1">
    <citation type="submission" date="2018-08" db="EMBL/GenBank/DDBJ databases">
        <title>Cellulomonas rhizosphaerae sp. nov., a novel actinomycete isolated from soil.</title>
        <authorList>
            <person name="Tian Y."/>
        </authorList>
    </citation>
    <scope>NUCLEOTIDE SEQUENCE [LARGE SCALE GENOMIC DNA]</scope>
    <source>
        <strain evidence="2 3">NEAU-TCZ24</strain>
    </source>
</reference>
<dbReference type="Proteomes" id="UP000283374">
    <property type="component" value="Unassembled WGS sequence"/>
</dbReference>
<dbReference type="RefSeq" id="WP_118766388.1">
    <property type="nucleotide sequence ID" value="NZ_QWKP01000148.1"/>
</dbReference>
<keyword evidence="1" id="KW-1133">Transmembrane helix</keyword>